<dbReference type="InterPro" id="IPR031616">
    <property type="entry name" value="BsrE-like"/>
</dbReference>
<reference evidence="2 3" key="1">
    <citation type="submission" date="2022-04" db="EMBL/GenBank/DDBJ databases">
        <title>Gracilibacillus sp. isolated from saltern.</title>
        <authorList>
            <person name="Won M."/>
            <person name="Lee C.-M."/>
            <person name="Woen H.-Y."/>
            <person name="Kwon S.-W."/>
        </authorList>
    </citation>
    <scope>NUCLEOTIDE SEQUENCE [LARGE SCALE GENOMIC DNA]</scope>
    <source>
        <strain evidence="2 3">SSWR10-1</strain>
    </source>
</reference>
<dbReference type="RefSeq" id="WP_244722568.1">
    <property type="nucleotide sequence ID" value="NZ_CP095072.1"/>
</dbReference>
<name>A0ABY4F0M2_9BACI</name>
<evidence type="ECO:0000313" key="3">
    <source>
        <dbReference type="Proteomes" id="UP000831782"/>
    </source>
</evidence>
<evidence type="ECO:0000313" key="2">
    <source>
        <dbReference type="EMBL" id="UOQ49786.1"/>
    </source>
</evidence>
<evidence type="ECO:0000256" key="1">
    <source>
        <dbReference type="SAM" id="Phobius"/>
    </source>
</evidence>
<feature type="transmembrane region" description="Helical" evidence="1">
    <location>
        <begin position="6"/>
        <end position="28"/>
    </location>
</feature>
<keyword evidence="3" id="KW-1185">Reference proteome</keyword>
<sequence length="31" mass="3338">MSLAESFSLLLSFGAFLIALLALVISLVNRK</sequence>
<dbReference type="Proteomes" id="UP000831782">
    <property type="component" value="Chromosome"/>
</dbReference>
<gene>
    <name evidence="2" type="ORF">MUN88_06850</name>
</gene>
<accession>A0ABY4F0M2</accession>
<dbReference type="EMBL" id="CP095072">
    <property type="protein sequence ID" value="UOQ49786.1"/>
    <property type="molecule type" value="Genomic_DNA"/>
</dbReference>
<proteinExistence type="predicted"/>
<organism evidence="2 3">
    <name type="scientific">Gracilibacillus caseinilyticus</name>
    <dbReference type="NCBI Taxonomy" id="2932256"/>
    <lineage>
        <taxon>Bacteria</taxon>
        <taxon>Bacillati</taxon>
        <taxon>Bacillota</taxon>
        <taxon>Bacilli</taxon>
        <taxon>Bacillales</taxon>
        <taxon>Bacillaceae</taxon>
        <taxon>Gracilibacillus</taxon>
    </lineage>
</organism>
<keyword evidence="1" id="KW-1133">Transmembrane helix</keyword>
<keyword evidence="1" id="KW-0812">Transmembrane</keyword>
<protein>
    <submittedName>
        <fullName evidence="2">Holin-like toxin</fullName>
    </submittedName>
</protein>
<keyword evidence="1" id="KW-0472">Membrane</keyword>
<dbReference type="Pfam" id="PF16935">
    <property type="entry name" value="Hol_Tox"/>
    <property type="match status" value="1"/>
</dbReference>